<feature type="domain" description="Radical SAM core" evidence="7">
    <location>
        <begin position="2"/>
        <end position="223"/>
    </location>
</feature>
<keyword evidence="6" id="KW-0411">Iron-sulfur</keyword>
<proteinExistence type="predicted"/>
<evidence type="ECO:0000256" key="3">
    <source>
        <dbReference type="ARBA" id="ARBA00022691"/>
    </source>
</evidence>
<dbReference type="SFLD" id="SFLDS00029">
    <property type="entry name" value="Radical_SAM"/>
    <property type="match status" value="1"/>
</dbReference>
<dbReference type="PANTHER" id="PTHR11228:SF7">
    <property type="entry name" value="PQQA PEPTIDE CYCLASE"/>
    <property type="match status" value="1"/>
</dbReference>
<evidence type="ECO:0000256" key="5">
    <source>
        <dbReference type="ARBA" id="ARBA00023004"/>
    </source>
</evidence>
<dbReference type="STRING" id="1798540.A3B74_01260"/>
<dbReference type="PIRSF" id="PIRSF037420">
    <property type="entry name" value="PQQ_syn_pqqE"/>
    <property type="match status" value="1"/>
</dbReference>
<dbReference type="SUPFAM" id="SSF102114">
    <property type="entry name" value="Radical SAM enzymes"/>
    <property type="match status" value="1"/>
</dbReference>
<dbReference type="InterPro" id="IPR023885">
    <property type="entry name" value="4Fe4S-binding_SPASM_dom"/>
</dbReference>
<gene>
    <name evidence="8" type="ORF">A3B74_01260</name>
</gene>
<accession>A0A1G2AP93</accession>
<keyword evidence="3" id="KW-0949">S-adenosyl-L-methionine</keyword>
<dbReference type="SFLD" id="SFLDG01067">
    <property type="entry name" value="SPASM/twitch_domain_containing"/>
    <property type="match status" value="1"/>
</dbReference>
<dbReference type="InterPro" id="IPR017200">
    <property type="entry name" value="PqqE-like"/>
</dbReference>
<evidence type="ECO:0000256" key="2">
    <source>
        <dbReference type="ARBA" id="ARBA00022485"/>
    </source>
</evidence>
<dbReference type="SFLD" id="SFLDG01386">
    <property type="entry name" value="main_SPASM_domain-containing"/>
    <property type="match status" value="1"/>
</dbReference>
<dbReference type="InterPro" id="IPR007197">
    <property type="entry name" value="rSAM"/>
</dbReference>
<dbReference type="PROSITE" id="PS51918">
    <property type="entry name" value="RADICAL_SAM"/>
    <property type="match status" value="1"/>
</dbReference>
<name>A0A1G2AP93_9BACT</name>
<evidence type="ECO:0000256" key="4">
    <source>
        <dbReference type="ARBA" id="ARBA00022723"/>
    </source>
</evidence>
<dbReference type="Pfam" id="PF04055">
    <property type="entry name" value="Radical_SAM"/>
    <property type="match status" value="1"/>
</dbReference>
<dbReference type="InterPro" id="IPR050377">
    <property type="entry name" value="Radical_SAM_PqqE_MftC-like"/>
</dbReference>
<dbReference type="InterPro" id="IPR058240">
    <property type="entry name" value="rSAM_sf"/>
</dbReference>
<evidence type="ECO:0000256" key="1">
    <source>
        <dbReference type="ARBA" id="ARBA00001966"/>
    </source>
</evidence>
<dbReference type="InterPro" id="IPR013785">
    <property type="entry name" value="Aldolase_TIM"/>
</dbReference>
<dbReference type="Pfam" id="PF13186">
    <property type="entry name" value="SPASM"/>
    <property type="match status" value="1"/>
</dbReference>
<protein>
    <recommendedName>
        <fullName evidence="7">Radical SAM core domain-containing protein</fullName>
    </recommendedName>
</protein>
<dbReference type="EMBL" id="MHKB01000016">
    <property type="protein sequence ID" value="OGY78369.1"/>
    <property type="molecule type" value="Genomic_DNA"/>
</dbReference>
<dbReference type="PANTHER" id="PTHR11228">
    <property type="entry name" value="RADICAL SAM DOMAIN PROTEIN"/>
    <property type="match status" value="1"/>
</dbReference>
<dbReference type="GO" id="GO:0051539">
    <property type="term" value="F:4 iron, 4 sulfur cluster binding"/>
    <property type="evidence" value="ECO:0007669"/>
    <property type="project" value="UniProtKB-KW"/>
</dbReference>
<dbReference type="SMART" id="SM00729">
    <property type="entry name" value="Elp3"/>
    <property type="match status" value="1"/>
</dbReference>
<evidence type="ECO:0000259" key="7">
    <source>
        <dbReference type="PROSITE" id="PS51918"/>
    </source>
</evidence>
<evidence type="ECO:0000313" key="8">
    <source>
        <dbReference type="EMBL" id="OGY78369.1"/>
    </source>
</evidence>
<sequence length="370" mass="41912">MKDELKVIALNLTNRCNLECIHCGRDTDPELMRFQKGAEFFLDILKQGRALGAERVNMSGGEVFVRRDIFEVIEGAVKLGYYVSLESNGTLLNDEKIQRLARLGESIRLSLSLDGFNSEVHDPIRGRGTFEKTMEAIRRVAQYKVQARVITVVHEGNINQIPEMVRYVVDELGLGFRLLPSIMEYGRGMYACSTHGINFEVMTELLEGFYYPFLREKMAQGVKKEKLTVELNTALIPPDILNHHMCPWGQYMIGIGPTGIAALCHVSSTNPLFRFGDLATETLADVWYKSEALLKYKRLNPDELHGVCGNCLAREICRGGCRLHAITKYDYDFLAPDPQCQVVYDLGKFPKYALEDEERDCSYGKTEVKS</sequence>
<keyword evidence="4" id="KW-0479">Metal-binding</keyword>
<dbReference type="Gene3D" id="3.20.20.70">
    <property type="entry name" value="Aldolase class I"/>
    <property type="match status" value="1"/>
</dbReference>
<dbReference type="CDD" id="cd01335">
    <property type="entry name" value="Radical_SAM"/>
    <property type="match status" value="1"/>
</dbReference>
<evidence type="ECO:0000256" key="6">
    <source>
        <dbReference type="ARBA" id="ARBA00023014"/>
    </source>
</evidence>
<dbReference type="InterPro" id="IPR006638">
    <property type="entry name" value="Elp3/MiaA/NifB-like_rSAM"/>
</dbReference>
<organism evidence="8 9">
    <name type="scientific">Candidatus Kerfeldbacteria bacterium RIFCSPHIGHO2_02_FULL_42_14</name>
    <dbReference type="NCBI Taxonomy" id="1798540"/>
    <lineage>
        <taxon>Bacteria</taxon>
        <taxon>Candidatus Kerfeldiibacteriota</taxon>
    </lineage>
</organism>
<dbReference type="NCBIfam" id="TIGR04085">
    <property type="entry name" value="rSAM_more_4Fe4S"/>
    <property type="match status" value="1"/>
</dbReference>
<keyword evidence="2" id="KW-0004">4Fe-4S</keyword>
<reference evidence="8 9" key="1">
    <citation type="journal article" date="2016" name="Nat. Commun.">
        <title>Thousands of microbial genomes shed light on interconnected biogeochemical processes in an aquifer system.</title>
        <authorList>
            <person name="Anantharaman K."/>
            <person name="Brown C.T."/>
            <person name="Hug L.A."/>
            <person name="Sharon I."/>
            <person name="Castelle C.J."/>
            <person name="Probst A.J."/>
            <person name="Thomas B.C."/>
            <person name="Singh A."/>
            <person name="Wilkins M.J."/>
            <person name="Karaoz U."/>
            <person name="Brodie E.L."/>
            <person name="Williams K.H."/>
            <person name="Hubbard S.S."/>
            <person name="Banfield J.F."/>
        </authorList>
    </citation>
    <scope>NUCLEOTIDE SEQUENCE [LARGE SCALE GENOMIC DNA]</scope>
</reference>
<keyword evidence="5" id="KW-0408">Iron</keyword>
<comment type="cofactor">
    <cofactor evidence="1">
        <name>[4Fe-4S] cluster</name>
        <dbReference type="ChEBI" id="CHEBI:49883"/>
    </cofactor>
</comment>
<dbReference type="GO" id="GO:0046872">
    <property type="term" value="F:metal ion binding"/>
    <property type="evidence" value="ECO:0007669"/>
    <property type="project" value="UniProtKB-KW"/>
</dbReference>
<dbReference type="GO" id="GO:0003824">
    <property type="term" value="F:catalytic activity"/>
    <property type="evidence" value="ECO:0007669"/>
    <property type="project" value="InterPro"/>
</dbReference>
<comment type="caution">
    <text evidence="8">The sequence shown here is derived from an EMBL/GenBank/DDBJ whole genome shotgun (WGS) entry which is preliminary data.</text>
</comment>
<dbReference type="Proteomes" id="UP000177165">
    <property type="component" value="Unassembled WGS sequence"/>
</dbReference>
<evidence type="ECO:0000313" key="9">
    <source>
        <dbReference type="Proteomes" id="UP000177165"/>
    </source>
</evidence>
<dbReference type="AlphaFoldDB" id="A0A1G2AP93"/>